<evidence type="ECO:0000313" key="2">
    <source>
        <dbReference type="EMBL" id="OGC81430.1"/>
    </source>
</evidence>
<keyword evidence="1" id="KW-0732">Signal</keyword>
<feature type="chain" id="PRO_5009515379" description="PpiC domain-containing protein" evidence="1">
    <location>
        <begin position="21"/>
        <end position="346"/>
    </location>
</feature>
<evidence type="ECO:0000313" key="3">
    <source>
        <dbReference type="Proteomes" id="UP000177614"/>
    </source>
</evidence>
<evidence type="ECO:0008006" key="4">
    <source>
        <dbReference type="Google" id="ProtNLM"/>
    </source>
</evidence>
<dbReference type="PROSITE" id="PS51257">
    <property type="entry name" value="PROKAR_LIPOPROTEIN"/>
    <property type="match status" value="1"/>
</dbReference>
<accession>A0A1F4XIL5</accession>
<organism evidence="2 3">
    <name type="scientific">Candidatus Abawacabacteria bacterium RBG_16_42_10</name>
    <dbReference type="NCBI Taxonomy" id="1817814"/>
    <lineage>
        <taxon>Bacteria</taxon>
        <taxon>Candidatus Abawacaibacteriota</taxon>
    </lineage>
</organism>
<dbReference type="EMBL" id="MEWR01000027">
    <property type="protein sequence ID" value="OGC81430.1"/>
    <property type="molecule type" value="Genomic_DNA"/>
</dbReference>
<dbReference type="Proteomes" id="UP000177614">
    <property type="component" value="Unassembled WGS sequence"/>
</dbReference>
<reference evidence="2 3" key="1">
    <citation type="journal article" date="2016" name="Nat. Commun.">
        <title>Thousands of microbial genomes shed light on interconnected biogeochemical processes in an aquifer system.</title>
        <authorList>
            <person name="Anantharaman K."/>
            <person name="Brown C.T."/>
            <person name="Hug L.A."/>
            <person name="Sharon I."/>
            <person name="Castelle C.J."/>
            <person name="Probst A.J."/>
            <person name="Thomas B.C."/>
            <person name="Singh A."/>
            <person name="Wilkins M.J."/>
            <person name="Karaoz U."/>
            <person name="Brodie E.L."/>
            <person name="Williams K.H."/>
            <person name="Hubbard S.S."/>
            <person name="Banfield J.F."/>
        </authorList>
    </citation>
    <scope>NUCLEOTIDE SEQUENCE [LARGE SCALE GENOMIC DNA]</scope>
</reference>
<comment type="caution">
    <text evidence="2">The sequence shown here is derived from an EMBL/GenBank/DDBJ whole genome shotgun (WGS) entry which is preliminary data.</text>
</comment>
<evidence type="ECO:0000256" key="1">
    <source>
        <dbReference type="SAM" id="SignalP"/>
    </source>
</evidence>
<protein>
    <recommendedName>
        <fullName evidence="4">PpiC domain-containing protein</fullName>
    </recommendedName>
</protein>
<proteinExistence type="predicted"/>
<gene>
    <name evidence="2" type="ORF">A2V81_04215</name>
</gene>
<feature type="signal peptide" evidence="1">
    <location>
        <begin position="1"/>
        <end position="20"/>
    </location>
</feature>
<name>A0A1F4XIL5_9BACT</name>
<dbReference type="AlphaFoldDB" id="A0A1F4XIL5"/>
<sequence length="346" mass="39761">MTKRLLLIFLAPILALSACSLEQSTLPQYKVTYQAIRAPDAENISLDQIRPILQSRLEKFNLEEIGITQEGETLVAHIGATRFDKAKATTVANPFYLMLQESRTEFTSEEKKEIETYNAKQKELLLEAHKKAQENPDAIETLVLQYHEKVNLLDKGIRGPSSQAKVDSEYWPTLLATDAGKITEVIERRSSIWFAKVLEKKTVKTAVGDQALIRYQEITRFYKDPKPRLDQVPVAHFSKYIEKALVEKKDPNSKRNKNYLIAVYMNEEGKKELERISEEYKGKELRFFIDRLPHARVTYTEKDSSGILKIDDAYNQQEAEKIAVQLNMAYLPVPLSATNFEMLNKE</sequence>